<evidence type="ECO:0000256" key="1">
    <source>
        <dbReference type="SAM" id="Phobius"/>
    </source>
</evidence>
<evidence type="ECO:0008006" key="4">
    <source>
        <dbReference type="Google" id="ProtNLM"/>
    </source>
</evidence>
<protein>
    <recommendedName>
        <fullName evidence="4">Galactan 5-O-arabinofuranosyltransferase</fullName>
    </recommendedName>
</protein>
<keyword evidence="1" id="KW-1133">Transmembrane helix</keyword>
<comment type="caution">
    <text evidence="2">The sequence shown here is derived from an EMBL/GenBank/DDBJ whole genome shotgun (WGS) entry which is preliminary data.</text>
</comment>
<feature type="transmembrane region" description="Helical" evidence="1">
    <location>
        <begin position="267"/>
        <end position="288"/>
    </location>
</feature>
<dbReference type="OrthoDB" id="3663828at2"/>
<feature type="transmembrane region" description="Helical" evidence="1">
    <location>
        <begin position="335"/>
        <end position="354"/>
    </location>
</feature>
<feature type="transmembrane region" description="Helical" evidence="1">
    <location>
        <begin position="221"/>
        <end position="238"/>
    </location>
</feature>
<keyword evidence="3" id="KW-1185">Reference proteome</keyword>
<keyword evidence="1" id="KW-0812">Transmembrane</keyword>
<feature type="transmembrane region" description="Helical" evidence="1">
    <location>
        <begin position="392"/>
        <end position="412"/>
    </location>
</feature>
<gene>
    <name evidence="2" type="ORF">VO63_22200</name>
</gene>
<feature type="transmembrane region" description="Helical" evidence="1">
    <location>
        <begin position="433"/>
        <end position="453"/>
    </location>
</feature>
<dbReference type="Proteomes" id="UP000265325">
    <property type="component" value="Unassembled WGS sequence"/>
</dbReference>
<evidence type="ECO:0000313" key="2">
    <source>
        <dbReference type="EMBL" id="KKZ71705.1"/>
    </source>
</evidence>
<dbReference type="RefSeq" id="WP_046909660.1">
    <property type="nucleotide sequence ID" value="NZ_JBHMCW010000003.1"/>
</dbReference>
<reference evidence="2 3" key="1">
    <citation type="submission" date="2015-05" db="EMBL/GenBank/DDBJ databases">
        <title>Draft Genome assembly of Streptomyces showdoensis.</title>
        <authorList>
            <person name="Thapa K.K."/>
            <person name="Metsa-Ketela M."/>
        </authorList>
    </citation>
    <scope>NUCLEOTIDE SEQUENCE [LARGE SCALE GENOMIC DNA]</scope>
    <source>
        <strain evidence="2 3">ATCC 15227</strain>
    </source>
</reference>
<feature type="transmembrane region" description="Helical" evidence="1">
    <location>
        <begin position="244"/>
        <end position="260"/>
    </location>
</feature>
<sequence>MFAALGFTYWGLSIGNSPLTRVGQVSGLSNIQLRFTLVVLVVLAVVGWTTVRATERVRKLTVRFAAAAVAGLGTGFLGAGQVFALRGTPWPLNGPYGDNNRILGWADEVLHTGAMDAFYPPAVPYTIGYLAKAGLFAGEPALAFKWVFIGIVALTGPAAYLMWRMCVTPLPALALGLLPALQQTLPHKPYSPFVLVLLLPLIAKLLLWLRASPRFSARGTVLRGGSLGVLFGLLFLMYSGWHLWSLPGVVVAVLFFHPWTTGRLRGLLFLGSSLGGFLLVAGVHLRVLLGATSTRDQWCSGYTLTEPAYIGTTPLSSRAWDEPGEYPGFGEFSGLHTYAVIVLIGLGFAVALGLRKAVVAAPLACFGSAWLIRFWLAGHMESDQQVQLFPRTMIQIQVTLTALTVLACVLAAQRLVPLLKRLRAGERAPQERFTAVGVLLAMALAGGMIGSFFSNQYLPTRPGEKLAGTLAWQAHQFRKPDGTCPTYADKGRCRPFPARTVAEDFPEVDRMVCEYPWRKATKEGWIVLDLMTRP</sequence>
<accession>A0A2P2GLM8</accession>
<feature type="transmembrane region" description="Helical" evidence="1">
    <location>
        <begin position="190"/>
        <end position="209"/>
    </location>
</feature>
<organism evidence="2 3">
    <name type="scientific">Streptomyces showdoensis</name>
    <dbReference type="NCBI Taxonomy" id="68268"/>
    <lineage>
        <taxon>Bacteria</taxon>
        <taxon>Bacillati</taxon>
        <taxon>Actinomycetota</taxon>
        <taxon>Actinomycetes</taxon>
        <taxon>Kitasatosporales</taxon>
        <taxon>Streptomycetaceae</taxon>
        <taxon>Streptomyces</taxon>
    </lineage>
</organism>
<dbReference type="EMBL" id="LAQS01000035">
    <property type="protein sequence ID" value="KKZ71705.1"/>
    <property type="molecule type" value="Genomic_DNA"/>
</dbReference>
<name>A0A2P2GLM8_STREW</name>
<proteinExistence type="predicted"/>
<keyword evidence="1" id="KW-0472">Membrane</keyword>
<dbReference type="AlphaFoldDB" id="A0A2P2GLM8"/>
<feature type="transmembrane region" description="Helical" evidence="1">
    <location>
        <begin position="31"/>
        <end position="51"/>
    </location>
</feature>
<feature type="transmembrane region" description="Helical" evidence="1">
    <location>
        <begin position="361"/>
        <end position="380"/>
    </location>
</feature>
<feature type="transmembrane region" description="Helical" evidence="1">
    <location>
        <begin position="63"/>
        <end position="84"/>
    </location>
</feature>
<feature type="transmembrane region" description="Helical" evidence="1">
    <location>
        <begin position="133"/>
        <end position="154"/>
    </location>
</feature>
<evidence type="ECO:0000313" key="3">
    <source>
        <dbReference type="Proteomes" id="UP000265325"/>
    </source>
</evidence>